<sequence length="154" mass="15260">MQGMSVTQDGIVFGFGPSGLGMHAGAGGAFGDLAGARGGAGGIRGLEQLLGGLLGGLEGMGYEELLGRFGDGSADNSASQETIDGIPVVTLGEEGARGRTCVICLEDFVGGGKAKRLGCGHLFHGGCIDRWLKQSGTCPMCKVEVGGGGEGGRG</sequence>
<evidence type="ECO:0000256" key="4">
    <source>
        <dbReference type="PROSITE-ProRule" id="PRU00175"/>
    </source>
</evidence>
<evidence type="ECO:0000256" key="3">
    <source>
        <dbReference type="ARBA" id="ARBA00022833"/>
    </source>
</evidence>
<proteinExistence type="predicted"/>
<dbReference type="PANTHER" id="PTHR45931">
    <property type="entry name" value="SI:CH211-59O9.10"/>
    <property type="match status" value="1"/>
</dbReference>
<dbReference type="GO" id="GO:0008270">
    <property type="term" value="F:zinc ion binding"/>
    <property type="evidence" value="ECO:0007669"/>
    <property type="project" value="UniProtKB-KW"/>
</dbReference>
<dbReference type="OrthoDB" id="202189at2759"/>
<keyword evidence="3" id="KW-0862">Zinc</keyword>
<evidence type="ECO:0000256" key="1">
    <source>
        <dbReference type="ARBA" id="ARBA00022723"/>
    </source>
</evidence>
<organism evidence="6 7">
    <name type="scientific">Triparma retinervis</name>
    <dbReference type="NCBI Taxonomy" id="2557542"/>
    <lineage>
        <taxon>Eukaryota</taxon>
        <taxon>Sar</taxon>
        <taxon>Stramenopiles</taxon>
        <taxon>Ochrophyta</taxon>
        <taxon>Bolidophyceae</taxon>
        <taxon>Parmales</taxon>
        <taxon>Triparmaceae</taxon>
        <taxon>Triparma</taxon>
    </lineage>
</organism>
<dbReference type="SUPFAM" id="SSF57850">
    <property type="entry name" value="RING/U-box"/>
    <property type="match status" value="1"/>
</dbReference>
<dbReference type="InterPro" id="IPR001841">
    <property type="entry name" value="Znf_RING"/>
</dbReference>
<dbReference type="SMART" id="SM00184">
    <property type="entry name" value="RING"/>
    <property type="match status" value="1"/>
</dbReference>
<dbReference type="PROSITE" id="PS50089">
    <property type="entry name" value="ZF_RING_2"/>
    <property type="match status" value="1"/>
</dbReference>
<evidence type="ECO:0000259" key="5">
    <source>
        <dbReference type="PROSITE" id="PS50089"/>
    </source>
</evidence>
<dbReference type="AlphaFoldDB" id="A0A9W7L839"/>
<evidence type="ECO:0000313" key="7">
    <source>
        <dbReference type="Proteomes" id="UP001165082"/>
    </source>
</evidence>
<gene>
    <name evidence="6" type="ORF">TrRE_jg12428</name>
</gene>
<keyword evidence="1" id="KW-0479">Metal-binding</keyword>
<dbReference type="CDD" id="cd16454">
    <property type="entry name" value="RING-H2_PA-TM-RING"/>
    <property type="match status" value="1"/>
</dbReference>
<reference evidence="6" key="1">
    <citation type="submission" date="2022-07" db="EMBL/GenBank/DDBJ databases">
        <title>Genome analysis of Parmales, a sister group of diatoms, reveals the evolutionary specialization of diatoms from phago-mixotrophs to photoautotrophs.</title>
        <authorList>
            <person name="Ban H."/>
            <person name="Sato S."/>
            <person name="Yoshikawa S."/>
            <person name="Kazumasa Y."/>
            <person name="Nakamura Y."/>
            <person name="Ichinomiya M."/>
            <person name="Saitoh K."/>
            <person name="Sato N."/>
            <person name="Blanc-Mathieu R."/>
            <person name="Endo H."/>
            <person name="Kuwata A."/>
            <person name="Ogata H."/>
        </authorList>
    </citation>
    <scope>NUCLEOTIDE SEQUENCE</scope>
</reference>
<dbReference type="Gene3D" id="3.30.40.10">
    <property type="entry name" value="Zinc/RING finger domain, C3HC4 (zinc finger)"/>
    <property type="match status" value="1"/>
</dbReference>
<dbReference type="GO" id="GO:0006511">
    <property type="term" value="P:ubiquitin-dependent protein catabolic process"/>
    <property type="evidence" value="ECO:0007669"/>
    <property type="project" value="TreeGrafter"/>
</dbReference>
<comment type="caution">
    <text evidence="6">The sequence shown here is derived from an EMBL/GenBank/DDBJ whole genome shotgun (WGS) entry which is preliminary data.</text>
</comment>
<dbReference type="Proteomes" id="UP001165082">
    <property type="component" value="Unassembled WGS sequence"/>
</dbReference>
<evidence type="ECO:0000313" key="6">
    <source>
        <dbReference type="EMBL" id="GMI37106.1"/>
    </source>
</evidence>
<accession>A0A9W7L839</accession>
<dbReference type="Pfam" id="PF13639">
    <property type="entry name" value="zf-RING_2"/>
    <property type="match status" value="1"/>
</dbReference>
<name>A0A9W7L839_9STRA</name>
<dbReference type="InterPro" id="IPR013083">
    <property type="entry name" value="Znf_RING/FYVE/PHD"/>
</dbReference>
<dbReference type="GO" id="GO:0061630">
    <property type="term" value="F:ubiquitin protein ligase activity"/>
    <property type="evidence" value="ECO:0007669"/>
    <property type="project" value="TreeGrafter"/>
</dbReference>
<dbReference type="InterPro" id="IPR051834">
    <property type="entry name" value="RING_finger_E3_ligase"/>
</dbReference>
<dbReference type="EMBL" id="BRXZ01007965">
    <property type="protein sequence ID" value="GMI37106.1"/>
    <property type="molecule type" value="Genomic_DNA"/>
</dbReference>
<feature type="domain" description="RING-type" evidence="5">
    <location>
        <begin position="101"/>
        <end position="142"/>
    </location>
</feature>
<dbReference type="PANTHER" id="PTHR45931:SF3">
    <property type="entry name" value="RING ZINC FINGER-CONTAINING PROTEIN"/>
    <property type="match status" value="1"/>
</dbReference>
<keyword evidence="2 4" id="KW-0863">Zinc-finger</keyword>
<dbReference type="GO" id="GO:0005634">
    <property type="term" value="C:nucleus"/>
    <property type="evidence" value="ECO:0007669"/>
    <property type="project" value="TreeGrafter"/>
</dbReference>
<evidence type="ECO:0000256" key="2">
    <source>
        <dbReference type="ARBA" id="ARBA00022771"/>
    </source>
</evidence>
<keyword evidence="7" id="KW-1185">Reference proteome</keyword>
<protein>
    <recommendedName>
        <fullName evidence="5">RING-type domain-containing protein</fullName>
    </recommendedName>
</protein>